<dbReference type="STRING" id="1236970.JCM9140_3582"/>
<dbReference type="EMBL" id="BAUT01000050">
    <property type="protein sequence ID" value="GAE27435.1"/>
    <property type="molecule type" value="Genomic_DNA"/>
</dbReference>
<proteinExistence type="predicted"/>
<dbReference type="Pfam" id="PF13536">
    <property type="entry name" value="EmrE"/>
    <property type="match status" value="1"/>
</dbReference>
<organism evidence="2 3">
    <name type="scientific">Halalkalibacter wakoensis JCM 9140</name>
    <dbReference type="NCBI Taxonomy" id="1236970"/>
    <lineage>
        <taxon>Bacteria</taxon>
        <taxon>Bacillati</taxon>
        <taxon>Bacillota</taxon>
        <taxon>Bacilli</taxon>
        <taxon>Bacillales</taxon>
        <taxon>Bacillaceae</taxon>
        <taxon>Halalkalibacter</taxon>
    </lineage>
</organism>
<protein>
    <submittedName>
        <fullName evidence="2">Membrane protein</fullName>
    </submittedName>
</protein>
<dbReference type="InterPro" id="IPR032713">
    <property type="entry name" value="EmrE"/>
</dbReference>
<keyword evidence="1" id="KW-0472">Membrane</keyword>
<feature type="transmembrane region" description="Helical" evidence="1">
    <location>
        <begin position="76"/>
        <end position="99"/>
    </location>
</feature>
<dbReference type="AlphaFoldDB" id="W4Q671"/>
<sequence>MEVCGGRLDTFQRIYGMTLVTMPWWIVIGGIALFQVGTPSSDQIVQSFIVGVSSGVIATTLFFLATDRVRGDQKKLAVVEATQSTQVLFVLIGEIALLSSPLPNGIAIIGFCLIILGMLAHSYFSKKLPSKKEPINQVQKQHSV</sequence>
<keyword evidence="3" id="KW-1185">Reference proteome</keyword>
<evidence type="ECO:0000313" key="2">
    <source>
        <dbReference type="EMBL" id="GAE27435.1"/>
    </source>
</evidence>
<gene>
    <name evidence="2" type="ORF">JCM9140_3582</name>
</gene>
<accession>W4Q671</accession>
<comment type="caution">
    <text evidence="2">The sequence shown here is derived from an EMBL/GenBank/DDBJ whole genome shotgun (WGS) entry which is preliminary data.</text>
</comment>
<evidence type="ECO:0000256" key="1">
    <source>
        <dbReference type="SAM" id="Phobius"/>
    </source>
</evidence>
<keyword evidence="1" id="KW-1133">Transmembrane helix</keyword>
<name>W4Q671_9BACI</name>
<feature type="transmembrane region" description="Helical" evidence="1">
    <location>
        <begin position="44"/>
        <end position="64"/>
    </location>
</feature>
<feature type="transmembrane region" description="Helical" evidence="1">
    <location>
        <begin position="105"/>
        <end position="124"/>
    </location>
</feature>
<feature type="transmembrane region" description="Helical" evidence="1">
    <location>
        <begin position="14"/>
        <end position="38"/>
    </location>
</feature>
<reference evidence="2" key="1">
    <citation type="journal article" date="2014" name="Genome Announc.">
        <title>Draft Genome Sequences of Three Alkaliphilic Bacillus Strains, Bacillus wakoensis JCM 9140T, Bacillus akibai JCM 9157T, and Bacillus hemicellulosilyticus JCM 9152T.</title>
        <authorList>
            <person name="Yuki M."/>
            <person name="Oshima K."/>
            <person name="Suda W."/>
            <person name="Oshida Y."/>
            <person name="Kitamura K."/>
            <person name="Iida T."/>
            <person name="Hattori M."/>
            <person name="Ohkuma M."/>
        </authorList>
    </citation>
    <scope>NUCLEOTIDE SEQUENCE [LARGE SCALE GENOMIC DNA]</scope>
    <source>
        <strain evidence="2">JCM 9140</strain>
    </source>
</reference>
<keyword evidence="1" id="KW-0812">Transmembrane</keyword>
<evidence type="ECO:0000313" key="3">
    <source>
        <dbReference type="Proteomes" id="UP000018890"/>
    </source>
</evidence>
<dbReference type="Proteomes" id="UP000018890">
    <property type="component" value="Unassembled WGS sequence"/>
</dbReference>